<accession>A0A174SBJ0</accession>
<organism evidence="2 3">
    <name type="scientific">Flavonifractor plautii</name>
    <name type="common">Fusobacterium plautii</name>
    <dbReference type="NCBI Taxonomy" id="292800"/>
    <lineage>
        <taxon>Bacteria</taxon>
        <taxon>Bacillati</taxon>
        <taxon>Bacillota</taxon>
        <taxon>Clostridia</taxon>
        <taxon>Eubacteriales</taxon>
        <taxon>Oscillospiraceae</taxon>
        <taxon>Flavonifractor</taxon>
    </lineage>
</organism>
<sequence>MITPMPVSRSTSIRKGRSMGPRASCSSMVRSRLRFARGLPSFLSTQWITGP</sequence>
<gene>
    <name evidence="2" type="ORF">ERS852411_03773</name>
</gene>
<name>A0A174SBJ0_FLAPL</name>
<reference evidence="2 3" key="1">
    <citation type="submission" date="2015-09" db="EMBL/GenBank/DDBJ databases">
        <authorList>
            <consortium name="Pathogen Informatics"/>
        </authorList>
    </citation>
    <scope>NUCLEOTIDE SEQUENCE [LARGE SCALE GENOMIC DNA]</scope>
    <source>
        <strain evidence="2 3">2789STDY5608854</strain>
    </source>
</reference>
<protein>
    <submittedName>
        <fullName evidence="2">Uncharacterized protein</fullName>
    </submittedName>
</protein>
<evidence type="ECO:0000256" key="1">
    <source>
        <dbReference type="SAM" id="MobiDB-lite"/>
    </source>
</evidence>
<dbReference type="EMBL" id="CYZT01000575">
    <property type="protein sequence ID" value="CUP93711.1"/>
    <property type="molecule type" value="Genomic_DNA"/>
</dbReference>
<dbReference type="AlphaFoldDB" id="A0A174SBJ0"/>
<proteinExistence type="predicted"/>
<feature type="region of interest" description="Disordered" evidence="1">
    <location>
        <begin position="1"/>
        <end position="25"/>
    </location>
</feature>
<evidence type="ECO:0000313" key="3">
    <source>
        <dbReference type="Proteomes" id="UP000095746"/>
    </source>
</evidence>
<dbReference type="Proteomes" id="UP000095746">
    <property type="component" value="Unassembled WGS sequence"/>
</dbReference>
<evidence type="ECO:0000313" key="2">
    <source>
        <dbReference type="EMBL" id="CUP93711.1"/>
    </source>
</evidence>